<evidence type="ECO:0000313" key="2">
    <source>
        <dbReference type="Proteomes" id="UP000245647"/>
    </source>
</evidence>
<gene>
    <name evidence="1" type="ORF">DDR33_09910</name>
</gene>
<dbReference type="OrthoDB" id="893223at2"/>
<accession>A0A2U2PH93</accession>
<proteinExistence type="predicted"/>
<dbReference type="Proteomes" id="UP000245647">
    <property type="component" value="Unassembled WGS sequence"/>
</dbReference>
<dbReference type="AlphaFoldDB" id="A0A2U2PH93"/>
<keyword evidence="2" id="KW-1185">Reference proteome</keyword>
<protein>
    <recommendedName>
        <fullName evidence="3">DUF1735 domain-containing protein</fullName>
    </recommendedName>
</protein>
<evidence type="ECO:0000313" key="1">
    <source>
        <dbReference type="EMBL" id="PWG80766.1"/>
    </source>
</evidence>
<dbReference type="PROSITE" id="PS51257">
    <property type="entry name" value="PROKAR_LIPOPROTEIN"/>
    <property type="match status" value="1"/>
</dbReference>
<dbReference type="RefSeq" id="WP_109415622.1">
    <property type="nucleotide sequence ID" value="NZ_QEAS01000007.1"/>
</dbReference>
<dbReference type="EMBL" id="QEAS01000007">
    <property type="protein sequence ID" value="PWG80766.1"/>
    <property type="molecule type" value="Genomic_DNA"/>
</dbReference>
<evidence type="ECO:0008006" key="3">
    <source>
        <dbReference type="Google" id="ProtNLM"/>
    </source>
</evidence>
<comment type="caution">
    <text evidence="1">The sequence shown here is derived from an EMBL/GenBank/DDBJ whole genome shotgun (WGS) entry which is preliminary data.</text>
</comment>
<sequence length="149" mass="16328">MKRYIIKGFLGVLAMAAVFQSCKKNDPDQWLKDNIEIVGKLPVPVSLSVVAPQTANVQPGSAVNLDLRYWSEAEIEQVVFRDSVGTNAKRVFLTAPYQKAYSAVTRTDSLRTVYQVPAGLAASTKIIIEAEVQNKNGLKKSITTTLSVQ</sequence>
<reference evidence="1 2" key="1">
    <citation type="submission" date="2018-04" db="EMBL/GenBank/DDBJ databases">
        <title>Pedobacter chongqingensis sp. nov., isolated from a rottenly hemp rope.</title>
        <authorList>
            <person name="Cai Y."/>
        </authorList>
    </citation>
    <scope>NUCLEOTIDE SEQUENCE [LARGE SCALE GENOMIC DNA]</scope>
    <source>
        <strain evidence="1 2">FJ4-8</strain>
    </source>
</reference>
<organism evidence="1 2">
    <name type="scientific">Pararcticibacter amylolyticus</name>
    <dbReference type="NCBI Taxonomy" id="2173175"/>
    <lineage>
        <taxon>Bacteria</taxon>
        <taxon>Pseudomonadati</taxon>
        <taxon>Bacteroidota</taxon>
        <taxon>Sphingobacteriia</taxon>
        <taxon>Sphingobacteriales</taxon>
        <taxon>Sphingobacteriaceae</taxon>
        <taxon>Pararcticibacter</taxon>
    </lineage>
</organism>
<name>A0A2U2PH93_9SPHI</name>